<evidence type="ECO:0000256" key="2">
    <source>
        <dbReference type="ARBA" id="ARBA00022722"/>
    </source>
</evidence>
<proteinExistence type="inferred from homology"/>
<dbReference type="PANTHER" id="PTHR43694:SF1">
    <property type="entry name" value="RIBONUCLEASE J"/>
    <property type="match status" value="1"/>
</dbReference>
<dbReference type="Pfam" id="PF22505">
    <property type="entry name" value="RNase_J_b_CASP"/>
    <property type="match status" value="1"/>
</dbReference>
<dbReference type="GO" id="GO:0004521">
    <property type="term" value="F:RNA endonuclease activity"/>
    <property type="evidence" value="ECO:0007669"/>
    <property type="project" value="InterPro"/>
</dbReference>
<dbReference type="GO" id="GO:0008270">
    <property type="term" value="F:zinc ion binding"/>
    <property type="evidence" value="ECO:0007669"/>
    <property type="project" value="InterPro"/>
</dbReference>
<evidence type="ECO:0000313" key="10">
    <source>
        <dbReference type="EMBL" id="SUZ66772.1"/>
    </source>
</evidence>
<evidence type="ECO:0000256" key="6">
    <source>
        <dbReference type="ARBA" id="ARBA00022833"/>
    </source>
</evidence>
<dbReference type="InterPro" id="IPR036866">
    <property type="entry name" value="RibonucZ/Hydroxyglut_hydro"/>
</dbReference>
<dbReference type="CDD" id="cd07714">
    <property type="entry name" value="RNaseJ_MBL-fold"/>
    <property type="match status" value="1"/>
</dbReference>
<dbReference type="EMBL" id="UINC01000994">
    <property type="protein sequence ID" value="SUZ66772.1"/>
    <property type="molecule type" value="Genomic_DNA"/>
</dbReference>
<dbReference type="GO" id="GO:0006396">
    <property type="term" value="P:RNA processing"/>
    <property type="evidence" value="ECO:0007669"/>
    <property type="project" value="InterPro"/>
</dbReference>
<dbReference type="Gene3D" id="3.60.15.10">
    <property type="entry name" value="Ribonuclease Z/Hydroxyacylglutathione hydrolase-like"/>
    <property type="match status" value="1"/>
</dbReference>
<dbReference type="InterPro" id="IPR011108">
    <property type="entry name" value="RMMBL"/>
</dbReference>
<dbReference type="PIRSF" id="PIRSF004803">
    <property type="entry name" value="RnjA"/>
    <property type="match status" value="1"/>
</dbReference>
<dbReference type="InterPro" id="IPR030854">
    <property type="entry name" value="RNase_J_bac"/>
</dbReference>
<dbReference type="GO" id="GO:0003723">
    <property type="term" value="F:RNA binding"/>
    <property type="evidence" value="ECO:0007669"/>
    <property type="project" value="UniProtKB-KW"/>
</dbReference>
<dbReference type="InterPro" id="IPR042173">
    <property type="entry name" value="RNase_J_2"/>
</dbReference>
<sequence length="555" mass="60076">MTSQLRIIPLGGLGEIGKNMMALEYEEDIIIVDCGVQFPEEGMFGVDLIIPDISYLKERVDKVRAILITHGHEDHIGALPFILPQLQCPVYAPRLAHGLITAKLKERRPARDSVVNPIDPGIVHQIGEAFEVSWFRVCHSIPDAMGIAIGTPLGTVIHTGDFKIDHTPVDGRIFDLPSLSHYGDDGVLLLCSDSTYAEVPGYTTSERVVGEALDRAIGEAEGRVLVATFASLVSRVQQVVDAADKHGRKVSIVGRSMVDTVKVATDLGYLKVPEGTLVPLAETRKLAPEKVVLMTTGSQGEPTSALVRIAKQEHRDVNIMAGDTVVISATPIPGNELPVSHTIDNLLRQGAKVLYDRIATVHVHGHASQEELKLVLRLVRPKYFVPIHGEYRHLTAHAQLAWDLDVAKDGIFVMEDGDVLELSEDGARMDERVSAGPIFVDGLTTRDIQSPVLGERKSLSKDGVVVVVVTTDISSGKLVGEPAAVASGFLDESETGTLFEELSVAVAQELASNWSGTKENRENGGLKTKVKETARSFIAGSVRRSPMIIPVVLEV</sequence>
<keyword evidence="8" id="KW-0694">RNA-binding</keyword>
<dbReference type="SUPFAM" id="SSF56281">
    <property type="entry name" value="Metallo-hydrolase/oxidoreductase"/>
    <property type="match status" value="1"/>
</dbReference>
<evidence type="ECO:0000256" key="8">
    <source>
        <dbReference type="ARBA" id="ARBA00022884"/>
    </source>
</evidence>
<keyword evidence="1" id="KW-0963">Cytoplasm</keyword>
<evidence type="ECO:0000256" key="4">
    <source>
        <dbReference type="ARBA" id="ARBA00022759"/>
    </source>
</evidence>
<keyword evidence="5" id="KW-0378">Hydrolase</keyword>
<gene>
    <name evidence="10" type="ORF">METZ01_LOCUS19626</name>
</gene>
<dbReference type="InterPro" id="IPR004613">
    <property type="entry name" value="RNase_J"/>
</dbReference>
<dbReference type="HAMAP" id="MF_01491">
    <property type="entry name" value="RNase_J_bact"/>
    <property type="match status" value="1"/>
</dbReference>
<dbReference type="NCBIfam" id="TIGR00649">
    <property type="entry name" value="MG423"/>
    <property type="match status" value="1"/>
</dbReference>
<evidence type="ECO:0000256" key="1">
    <source>
        <dbReference type="ARBA" id="ARBA00022490"/>
    </source>
</evidence>
<keyword evidence="2" id="KW-0540">Nuclease</keyword>
<organism evidence="10">
    <name type="scientific">marine metagenome</name>
    <dbReference type="NCBI Taxonomy" id="408172"/>
    <lineage>
        <taxon>unclassified sequences</taxon>
        <taxon>metagenomes</taxon>
        <taxon>ecological metagenomes</taxon>
    </lineage>
</organism>
<keyword evidence="3" id="KW-0479">Metal-binding</keyword>
<dbReference type="InterPro" id="IPR001279">
    <property type="entry name" value="Metallo-B-lactamas"/>
</dbReference>
<dbReference type="Gene3D" id="3.40.50.10710">
    <property type="entry name" value="Metallo-hydrolase/oxidoreductase"/>
    <property type="match status" value="1"/>
</dbReference>
<evidence type="ECO:0000259" key="9">
    <source>
        <dbReference type="SMART" id="SM00849"/>
    </source>
</evidence>
<keyword evidence="4" id="KW-0255">Endonuclease</keyword>
<dbReference type="AlphaFoldDB" id="A0A381PIC7"/>
<dbReference type="PANTHER" id="PTHR43694">
    <property type="entry name" value="RIBONUCLEASE J"/>
    <property type="match status" value="1"/>
</dbReference>
<dbReference type="Pfam" id="PF17770">
    <property type="entry name" value="RNase_J_C"/>
    <property type="match status" value="1"/>
</dbReference>
<dbReference type="Pfam" id="PF00753">
    <property type="entry name" value="Lactamase_B"/>
    <property type="match status" value="1"/>
</dbReference>
<name>A0A381PIC7_9ZZZZ</name>
<accession>A0A381PIC7</accession>
<keyword evidence="6" id="KW-0862">Zinc</keyword>
<protein>
    <recommendedName>
        <fullName evidence="9">Metallo-beta-lactamase domain-containing protein</fullName>
    </recommendedName>
</protein>
<dbReference type="GO" id="GO:0004534">
    <property type="term" value="F:5'-3' RNA exonuclease activity"/>
    <property type="evidence" value="ECO:0007669"/>
    <property type="project" value="InterPro"/>
</dbReference>
<evidence type="ECO:0000256" key="7">
    <source>
        <dbReference type="ARBA" id="ARBA00022839"/>
    </source>
</evidence>
<dbReference type="SMART" id="SM00849">
    <property type="entry name" value="Lactamase_B"/>
    <property type="match status" value="1"/>
</dbReference>
<dbReference type="Pfam" id="PF07521">
    <property type="entry name" value="RMMBL"/>
    <property type="match status" value="1"/>
</dbReference>
<dbReference type="InterPro" id="IPR041636">
    <property type="entry name" value="RNase_J_C"/>
</dbReference>
<feature type="domain" description="Metallo-beta-lactamase" evidence="9">
    <location>
        <begin position="17"/>
        <end position="213"/>
    </location>
</feature>
<dbReference type="Gene3D" id="3.10.20.580">
    <property type="match status" value="1"/>
</dbReference>
<evidence type="ECO:0000256" key="5">
    <source>
        <dbReference type="ARBA" id="ARBA00022801"/>
    </source>
</evidence>
<evidence type="ECO:0000256" key="3">
    <source>
        <dbReference type="ARBA" id="ARBA00022723"/>
    </source>
</evidence>
<dbReference type="InterPro" id="IPR055132">
    <property type="entry name" value="RNase_J_b_CASP"/>
</dbReference>
<keyword evidence="7" id="KW-0269">Exonuclease</keyword>
<reference evidence="10" key="1">
    <citation type="submission" date="2018-05" db="EMBL/GenBank/DDBJ databases">
        <authorList>
            <person name="Lanie J.A."/>
            <person name="Ng W.-L."/>
            <person name="Kazmierczak K.M."/>
            <person name="Andrzejewski T.M."/>
            <person name="Davidsen T.M."/>
            <person name="Wayne K.J."/>
            <person name="Tettelin H."/>
            <person name="Glass J.I."/>
            <person name="Rusch D."/>
            <person name="Podicherti R."/>
            <person name="Tsui H.-C.T."/>
            <person name="Winkler M.E."/>
        </authorList>
    </citation>
    <scope>NUCLEOTIDE SEQUENCE</scope>
</reference>